<evidence type="ECO:0000313" key="3">
    <source>
        <dbReference type="Proteomes" id="UP000288805"/>
    </source>
</evidence>
<protein>
    <submittedName>
        <fullName evidence="2">Uncharacterized protein</fullName>
    </submittedName>
</protein>
<dbReference type="AlphaFoldDB" id="A0A438CI13"/>
<feature type="compositionally biased region" description="Polar residues" evidence="1">
    <location>
        <begin position="80"/>
        <end position="91"/>
    </location>
</feature>
<accession>A0A438CI13</accession>
<feature type="compositionally biased region" description="Polar residues" evidence="1">
    <location>
        <begin position="7"/>
        <end position="32"/>
    </location>
</feature>
<evidence type="ECO:0000313" key="2">
    <source>
        <dbReference type="EMBL" id="RVW22836.1"/>
    </source>
</evidence>
<reference evidence="2 3" key="1">
    <citation type="journal article" date="2018" name="PLoS Genet.">
        <title>Population sequencing reveals clonal diversity and ancestral inbreeding in the grapevine cultivar Chardonnay.</title>
        <authorList>
            <person name="Roach M.J."/>
            <person name="Johnson D.L."/>
            <person name="Bohlmann J."/>
            <person name="van Vuuren H.J."/>
            <person name="Jones S.J."/>
            <person name="Pretorius I.S."/>
            <person name="Schmidt S.A."/>
            <person name="Borneman A.R."/>
        </authorList>
    </citation>
    <scope>NUCLEOTIDE SEQUENCE [LARGE SCALE GENOMIC DNA]</scope>
    <source>
        <strain evidence="3">cv. Chardonnay</strain>
        <tissue evidence="2">Leaf</tissue>
    </source>
</reference>
<sequence length="91" mass="9835">MVRTRGGHTNPSASREAQPSTSTPQDPSQASRALTMPYLESMMPSSPLQHRYSTRRPPISPPPEPSVRRVPPKRARTSGPGETSSQALANS</sequence>
<gene>
    <name evidence="2" type="ORF">CK203_103784</name>
</gene>
<feature type="region of interest" description="Disordered" evidence="1">
    <location>
        <begin position="1"/>
        <end position="91"/>
    </location>
</feature>
<proteinExistence type="predicted"/>
<dbReference type="EMBL" id="QGNW01002215">
    <property type="protein sequence ID" value="RVW22836.1"/>
    <property type="molecule type" value="Genomic_DNA"/>
</dbReference>
<name>A0A438CI13_VITVI</name>
<evidence type="ECO:0000256" key="1">
    <source>
        <dbReference type="SAM" id="MobiDB-lite"/>
    </source>
</evidence>
<dbReference type="Proteomes" id="UP000288805">
    <property type="component" value="Unassembled WGS sequence"/>
</dbReference>
<organism evidence="2 3">
    <name type="scientific">Vitis vinifera</name>
    <name type="common">Grape</name>
    <dbReference type="NCBI Taxonomy" id="29760"/>
    <lineage>
        <taxon>Eukaryota</taxon>
        <taxon>Viridiplantae</taxon>
        <taxon>Streptophyta</taxon>
        <taxon>Embryophyta</taxon>
        <taxon>Tracheophyta</taxon>
        <taxon>Spermatophyta</taxon>
        <taxon>Magnoliopsida</taxon>
        <taxon>eudicotyledons</taxon>
        <taxon>Gunneridae</taxon>
        <taxon>Pentapetalae</taxon>
        <taxon>rosids</taxon>
        <taxon>Vitales</taxon>
        <taxon>Vitaceae</taxon>
        <taxon>Viteae</taxon>
        <taxon>Vitis</taxon>
    </lineage>
</organism>
<comment type="caution">
    <text evidence="2">The sequence shown here is derived from an EMBL/GenBank/DDBJ whole genome shotgun (WGS) entry which is preliminary data.</text>
</comment>